<feature type="compositionally biased region" description="Polar residues" evidence="1">
    <location>
        <begin position="136"/>
        <end position="154"/>
    </location>
</feature>
<dbReference type="EMBL" id="JBBXMP010000598">
    <property type="protein sequence ID" value="KAL0057292.1"/>
    <property type="molecule type" value="Genomic_DNA"/>
</dbReference>
<evidence type="ECO:0000256" key="2">
    <source>
        <dbReference type="SAM" id="Phobius"/>
    </source>
</evidence>
<gene>
    <name evidence="3" type="ORF">AAF712_016069</name>
</gene>
<feature type="region of interest" description="Disordered" evidence="1">
    <location>
        <begin position="211"/>
        <end position="258"/>
    </location>
</feature>
<reference evidence="3 4" key="1">
    <citation type="submission" date="2024-05" db="EMBL/GenBank/DDBJ databases">
        <title>A draft genome resource for the thread blight pathogen Marasmius tenuissimus strain MS-2.</title>
        <authorList>
            <person name="Yulfo-Soto G.E."/>
            <person name="Baruah I.K."/>
            <person name="Amoako-Attah I."/>
            <person name="Bukari Y."/>
            <person name="Meinhardt L.W."/>
            <person name="Bailey B.A."/>
            <person name="Cohen S.P."/>
        </authorList>
    </citation>
    <scope>NUCLEOTIDE SEQUENCE [LARGE SCALE GENOMIC DNA]</scope>
    <source>
        <strain evidence="3 4">MS-2</strain>
    </source>
</reference>
<feature type="compositionally biased region" description="Low complexity" evidence="1">
    <location>
        <begin position="107"/>
        <end position="120"/>
    </location>
</feature>
<feature type="transmembrane region" description="Helical" evidence="2">
    <location>
        <begin position="582"/>
        <end position="600"/>
    </location>
</feature>
<feature type="transmembrane region" description="Helical" evidence="2">
    <location>
        <begin position="342"/>
        <end position="361"/>
    </location>
</feature>
<evidence type="ECO:0000256" key="1">
    <source>
        <dbReference type="SAM" id="MobiDB-lite"/>
    </source>
</evidence>
<feature type="region of interest" description="Disordered" evidence="1">
    <location>
        <begin position="1"/>
        <end position="157"/>
    </location>
</feature>
<feature type="compositionally biased region" description="Basic residues" evidence="1">
    <location>
        <begin position="511"/>
        <end position="520"/>
    </location>
</feature>
<keyword evidence="2" id="KW-0472">Membrane</keyword>
<name>A0ABR2Z7S0_9AGAR</name>
<accession>A0ABR2Z7S0</accession>
<feature type="compositionally biased region" description="Basic residues" evidence="1">
    <location>
        <begin position="441"/>
        <end position="454"/>
    </location>
</feature>
<feature type="compositionally biased region" description="Polar residues" evidence="1">
    <location>
        <begin position="22"/>
        <end position="32"/>
    </location>
</feature>
<keyword evidence="4" id="KW-1185">Reference proteome</keyword>
<keyword evidence="2" id="KW-0812">Transmembrane</keyword>
<protein>
    <submittedName>
        <fullName evidence="3">Uncharacterized protein</fullName>
    </submittedName>
</protein>
<evidence type="ECO:0000313" key="4">
    <source>
        <dbReference type="Proteomes" id="UP001437256"/>
    </source>
</evidence>
<feature type="compositionally biased region" description="Acidic residues" evidence="1">
    <location>
        <begin position="478"/>
        <end position="491"/>
    </location>
</feature>
<organism evidence="3 4">
    <name type="scientific">Marasmius tenuissimus</name>
    <dbReference type="NCBI Taxonomy" id="585030"/>
    <lineage>
        <taxon>Eukaryota</taxon>
        <taxon>Fungi</taxon>
        <taxon>Dikarya</taxon>
        <taxon>Basidiomycota</taxon>
        <taxon>Agaricomycotina</taxon>
        <taxon>Agaricomycetes</taxon>
        <taxon>Agaricomycetidae</taxon>
        <taxon>Agaricales</taxon>
        <taxon>Marasmiineae</taxon>
        <taxon>Marasmiaceae</taxon>
        <taxon>Marasmius</taxon>
    </lineage>
</organism>
<dbReference type="Proteomes" id="UP001437256">
    <property type="component" value="Unassembled WGS sequence"/>
</dbReference>
<feature type="compositionally biased region" description="Polar residues" evidence="1">
    <location>
        <begin position="292"/>
        <end position="304"/>
    </location>
</feature>
<feature type="transmembrane region" description="Helical" evidence="2">
    <location>
        <begin position="542"/>
        <end position="562"/>
    </location>
</feature>
<keyword evidence="2" id="KW-1133">Transmembrane helix</keyword>
<evidence type="ECO:0000313" key="3">
    <source>
        <dbReference type="EMBL" id="KAL0057292.1"/>
    </source>
</evidence>
<feature type="compositionally biased region" description="Low complexity" evidence="1">
    <location>
        <begin position="232"/>
        <end position="245"/>
    </location>
</feature>
<feature type="region of interest" description="Disordered" evidence="1">
    <location>
        <begin position="438"/>
        <end position="520"/>
    </location>
</feature>
<feature type="transmembrane region" description="Helical" evidence="2">
    <location>
        <begin position="381"/>
        <end position="403"/>
    </location>
</feature>
<sequence>MYSPQRRARPWSPDPNDPLPTVSRQHIPNETSYDFDFEYSRYPQSDHSHSNPNPTQSRTQRREPSDVSVEALDLADYARTLQRNQHPPQRERGYVPDNMLDSLHPPSLTYSSASDASSSRNSRRSHRPFSLPPSSPRNHSYQSFSNPRHQQQQQHEPDFLAHEDEEIDIARFPAWSRSWYNNRNNPSSPPDIYSPLPQSQFDSVKYKARHKSNIFDPGNPWDRDRDPYSTHNTRNTYSYSPNYYNDPPPTSSFSHESTRELLPWNHDSRDHPLDPALKEERMRMLEREFGPNAQSSSQRNQDPNSPFLLDENGKPLIGTVSPSGYIVTQGPRKRLFFRVLEVLLAAVAAIPAIYAAVSIKFTDEEVKKEGSPPPQGTAQTYVLYVMSALWLVGLVVLFVFYPCCCGRRRKVKKDGMMGGMGMGPGGMVVMPVIQGLGGGKNGKKKGKGGKKKNKGGPGPPGDVQVNLIVDPTMFRGQEEEDPSDEDNMYDEFGERGSSASMPGGYGGSGGPRKKRKAKRRSVFVGLQMEEDWKKARSFMKKVTAVDVFGIVVWGAVFIFILLGKRCPTGGFKGWCNAYNTSSAAACLLCVAFGISVFFDIKDLHASKESPRTRT</sequence>
<feature type="region of interest" description="Disordered" evidence="1">
    <location>
        <begin position="289"/>
        <end position="313"/>
    </location>
</feature>
<comment type="caution">
    <text evidence="3">The sequence shown here is derived from an EMBL/GenBank/DDBJ whole genome shotgun (WGS) entry which is preliminary data.</text>
</comment>
<proteinExistence type="predicted"/>